<keyword evidence="1 8" id="KW-0813">Transport</keyword>
<gene>
    <name evidence="8" type="primary">mntP</name>
    <name evidence="9" type="ORF">SAMN04488112_10990</name>
</gene>
<feature type="transmembrane region" description="Helical" evidence="8">
    <location>
        <begin position="74"/>
        <end position="92"/>
    </location>
</feature>
<evidence type="ECO:0000256" key="3">
    <source>
        <dbReference type="ARBA" id="ARBA00022692"/>
    </source>
</evidence>
<comment type="subcellular location">
    <subcellularLocation>
        <location evidence="8">Cell membrane</location>
        <topology evidence="8">Multi-pass membrane protein</topology>
    </subcellularLocation>
</comment>
<keyword evidence="3 8" id="KW-0812">Transmembrane</keyword>
<dbReference type="AlphaFoldDB" id="A0A1G6MBF6"/>
<keyword evidence="2 8" id="KW-1003">Cell membrane</keyword>
<comment type="function">
    <text evidence="8">Probably functions as a manganese efflux pump.</text>
</comment>
<feature type="transmembrane region" description="Helical" evidence="8">
    <location>
        <begin position="169"/>
        <end position="186"/>
    </location>
</feature>
<dbReference type="InterPro" id="IPR022929">
    <property type="entry name" value="Put_MntP"/>
</dbReference>
<feature type="transmembrane region" description="Helical" evidence="8">
    <location>
        <begin position="138"/>
        <end position="157"/>
    </location>
</feature>
<evidence type="ECO:0000256" key="8">
    <source>
        <dbReference type="HAMAP-Rule" id="MF_01521"/>
    </source>
</evidence>
<keyword evidence="10" id="KW-1185">Reference proteome</keyword>
<dbReference type="RefSeq" id="WP_091569624.1">
    <property type="nucleotide sequence ID" value="NZ_FMZA01000009.1"/>
</dbReference>
<dbReference type="PANTHER" id="PTHR35529">
    <property type="entry name" value="MANGANESE EFFLUX PUMP MNTP-RELATED"/>
    <property type="match status" value="1"/>
</dbReference>
<evidence type="ECO:0000256" key="6">
    <source>
        <dbReference type="ARBA" id="ARBA00023136"/>
    </source>
</evidence>
<evidence type="ECO:0000313" key="10">
    <source>
        <dbReference type="Proteomes" id="UP000199387"/>
    </source>
</evidence>
<feature type="transmembrane region" description="Helical" evidence="8">
    <location>
        <begin position="112"/>
        <end position="133"/>
    </location>
</feature>
<comment type="similarity">
    <text evidence="8">Belongs to the MntP (TC 9.B.29) family.</text>
</comment>
<dbReference type="HAMAP" id="MF_01521">
    <property type="entry name" value="MntP_pump"/>
    <property type="match status" value="1"/>
</dbReference>
<evidence type="ECO:0000256" key="5">
    <source>
        <dbReference type="ARBA" id="ARBA00023065"/>
    </source>
</evidence>
<evidence type="ECO:0000256" key="1">
    <source>
        <dbReference type="ARBA" id="ARBA00022448"/>
    </source>
</evidence>
<name>A0A1G6MBF6_9BACL</name>
<evidence type="ECO:0000256" key="7">
    <source>
        <dbReference type="ARBA" id="ARBA00023211"/>
    </source>
</evidence>
<feature type="transmembrane region" description="Helical" evidence="8">
    <location>
        <begin position="45"/>
        <end position="67"/>
    </location>
</feature>
<dbReference type="EMBL" id="FMZA01000009">
    <property type="protein sequence ID" value="SDC52657.1"/>
    <property type="molecule type" value="Genomic_DNA"/>
</dbReference>
<dbReference type="Pfam" id="PF02659">
    <property type="entry name" value="Mntp"/>
    <property type="match status" value="1"/>
</dbReference>
<dbReference type="OrthoDB" id="1679700at2"/>
<protein>
    <recommendedName>
        <fullName evidence="8">Putative manganese efflux pump MntP</fullName>
    </recommendedName>
</protein>
<accession>A0A1G6MBF6</accession>
<dbReference type="PANTHER" id="PTHR35529:SF1">
    <property type="entry name" value="MANGANESE EFFLUX PUMP MNTP-RELATED"/>
    <property type="match status" value="1"/>
</dbReference>
<keyword evidence="7 8" id="KW-0464">Manganese</keyword>
<dbReference type="Proteomes" id="UP000199387">
    <property type="component" value="Unassembled WGS sequence"/>
</dbReference>
<dbReference type="GO" id="GO:0005886">
    <property type="term" value="C:plasma membrane"/>
    <property type="evidence" value="ECO:0007669"/>
    <property type="project" value="UniProtKB-SubCell"/>
</dbReference>
<organism evidence="9 10">
    <name type="scientific">Melghirimyces thermohalophilus</name>
    <dbReference type="NCBI Taxonomy" id="1236220"/>
    <lineage>
        <taxon>Bacteria</taxon>
        <taxon>Bacillati</taxon>
        <taxon>Bacillota</taxon>
        <taxon>Bacilli</taxon>
        <taxon>Bacillales</taxon>
        <taxon>Thermoactinomycetaceae</taxon>
        <taxon>Melghirimyces</taxon>
    </lineage>
</organism>
<evidence type="ECO:0000313" key="9">
    <source>
        <dbReference type="EMBL" id="SDC52657.1"/>
    </source>
</evidence>
<dbReference type="GO" id="GO:0005384">
    <property type="term" value="F:manganese ion transmembrane transporter activity"/>
    <property type="evidence" value="ECO:0007669"/>
    <property type="project" value="UniProtKB-UniRule"/>
</dbReference>
<dbReference type="STRING" id="1236220.SAMN04488112_10990"/>
<evidence type="ECO:0000256" key="4">
    <source>
        <dbReference type="ARBA" id="ARBA00022989"/>
    </source>
</evidence>
<reference evidence="9 10" key="1">
    <citation type="submission" date="2016-10" db="EMBL/GenBank/DDBJ databases">
        <authorList>
            <person name="de Groot N.N."/>
        </authorList>
    </citation>
    <scope>NUCLEOTIDE SEQUENCE [LARGE SCALE GENOMIC DNA]</scope>
    <source>
        <strain evidence="9 10">DSM 45514</strain>
    </source>
</reference>
<keyword evidence="4 8" id="KW-1133">Transmembrane helix</keyword>
<keyword evidence="6 8" id="KW-0472">Membrane</keyword>
<sequence length="187" mass="19603">MELSMPQWGQLFTLLMISVALGMDAFSLGIGVGMKGLGIPNILKISGTIGLFHFLMPLVGISMGQYLGQLVENIAVITGGGLLCALGVNMIWQAFRSGAGDDSFNIATTSGVMLFSLSVSLDSLSAGFSLGLFEADRILTVLLFGCVGGLMACFGMWLGRHVGGWVGDYGEVVGGMILITLGLRFLL</sequence>
<dbReference type="InterPro" id="IPR003810">
    <property type="entry name" value="Mntp/YtaF"/>
</dbReference>
<evidence type="ECO:0000256" key="2">
    <source>
        <dbReference type="ARBA" id="ARBA00022475"/>
    </source>
</evidence>
<keyword evidence="5 8" id="KW-0406">Ion transport</keyword>
<proteinExistence type="inferred from homology"/>